<keyword evidence="2 4" id="KW-0103">Bromodomain</keyword>
<dbReference type="Pfam" id="PF17035">
    <property type="entry name" value="BET"/>
    <property type="match status" value="1"/>
</dbReference>
<dbReference type="Gene3D" id="1.20.920.10">
    <property type="entry name" value="Bromodomain-like"/>
    <property type="match status" value="1"/>
</dbReference>
<dbReference type="Pfam" id="PF00439">
    <property type="entry name" value="Bromodomain"/>
    <property type="match status" value="1"/>
</dbReference>
<dbReference type="InterPro" id="IPR036427">
    <property type="entry name" value="Bromodomain-like_sf"/>
</dbReference>
<proteinExistence type="predicted"/>
<dbReference type="SMART" id="SM00297">
    <property type="entry name" value="BROMO"/>
    <property type="match status" value="1"/>
</dbReference>
<dbReference type="AlphaFoldDB" id="A0AA38FZZ9"/>
<evidence type="ECO:0000256" key="3">
    <source>
        <dbReference type="ARBA" id="ARBA00023163"/>
    </source>
</evidence>
<feature type="non-terminal residue" evidence="6">
    <location>
        <position position="1"/>
    </location>
</feature>
<dbReference type="InterPro" id="IPR027353">
    <property type="entry name" value="NET_dom"/>
</dbReference>
<keyword evidence="3" id="KW-0804">Transcription</keyword>
<accession>A0AA38FZZ9</accession>
<dbReference type="Gene3D" id="1.20.1270.220">
    <property type="match status" value="1"/>
</dbReference>
<dbReference type="PANTHER" id="PTHR45926">
    <property type="entry name" value="OSJNBA0053K19.4 PROTEIN"/>
    <property type="match status" value="1"/>
</dbReference>
<evidence type="ECO:0000313" key="6">
    <source>
        <dbReference type="EMBL" id="KAH9313255.1"/>
    </source>
</evidence>
<organism evidence="6 7">
    <name type="scientific">Taxus chinensis</name>
    <name type="common">Chinese yew</name>
    <name type="synonym">Taxus wallichiana var. chinensis</name>
    <dbReference type="NCBI Taxonomy" id="29808"/>
    <lineage>
        <taxon>Eukaryota</taxon>
        <taxon>Viridiplantae</taxon>
        <taxon>Streptophyta</taxon>
        <taxon>Embryophyta</taxon>
        <taxon>Tracheophyta</taxon>
        <taxon>Spermatophyta</taxon>
        <taxon>Pinopsida</taxon>
        <taxon>Pinidae</taxon>
        <taxon>Conifers II</taxon>
        <taxon>Cupressales</taxon>
        <taxon>Taxaceae</taxon>
        <taxon>Taxus</taxon>
    </lineage>
</organism>
<feature type="domain" description="Bromo" evidence="5">
    <location>
        <begin position="69"/>
        <end position="144"/>
    </location>
</feature>
<evidence type="ECO:0000313" key="7">
    <source>
        <dbReference type="Proteomes" id="UP000824469"/>
    </source>
</evidence>
<dbReference type="PRINTS" id="PR00503">
    <property type="entry name" value="BROMODOMAIN"/>
</dbReference>
<protein>
    <recommendedName>
        <fullName evidence="5">Bromo domain-containing protein</fullName>
    </recommendedName>
</protein>
<dbReference type="SUPFAM" id="SSF47370">
    <property type="entry name" value="Bromodomain"/>
    <property type="match status" value="1"/>
</dbReference>
<keyword evidence="7" id="KW-1185">Reference proteome</keyword>
<dbReference type="InterPro" id="IPR001487">
    <property type="entry name" value="Bromodomain"/>
</dbReference>
<dbReference type="OMA" id="ANASHHV"/>
<feature type="non-terminal residue" evidence="6">
    <location>
        <position position="270"/>
    </location>
</feature>
<dbReference type="InterPro" id="IPR038336">
    <property type="entry name" value="NET_sf"/>
</dbReference>
<evidence type="ECO:0000256" key="1">
    <source>
        <dbReference type="ARBA" id="ARBA00023015"/>
    </source>
</evidence>
<evidence type="ECO:0000256" key="2">
    <source>
        <dbReference type="ARBA" id="ARBA00023117"/>
    </source>
</evidence>
<dbReference type="EMBL" id="JAHRHJ020000006">
    <property type="protein sequence ID" value="KAH9313255.1"/>
    <property type="molecule type" value="Genomic_DNA"/>
</dbReference>
<reference evidence="6 7" key="1">
    <citation type="journal article" date="2021" name="Nat. Plants">
        <title>The Taxus genome provides insights into paclitaxel biosynthesis.</title>
        <authorList>
            <person name="Xiong X."/>
            <person name="Gou J."/>
            <person name="Liao Q."/>
            <person name="Li Y."/>
            <person name="Zhou Q."/>
            <person name="Bi G."/>
            <person name="Li C."/>
            <person name="Du R."/>
            <person name="Wang X."/>
            <person name="Sun T."/>
            <person name="Guo L."/>
            <person name="Liang H."/>
            <person name="Lu P."/>
            <person name="Wu Y."/>
            <person name="Zhang Z."/>
            <person name="Ro D.K."/>
            <person name="Shang Y."/>
            <person name="Huang S."/>
            <person name="Yan J."/>
        </authorList>
    </citation>
    <scope>NUCLEOTIDE SEQUENCE [LARGE SCALE GENOMIC DNA]</scope>
    <source>
        <strain evidence="6">Ta-2019</strain>
    </source>
</reference>
<dbReference type="Proteomes" id="UP000824469">
    <property type="component" value="Unassembled WGS sequence"/>
</dbReference>
<dbReference type="PROSITE" id="PS50014">
    <property type="entry name" value="BROMODOMAIN_2"/>
    <property type="match status" value="1"/>
</dbReference>
<evidence type="ECO:0000259" key="5">
    <source>
        <dbReference type="PROSITE" id="PS50014"/>
    </source>
</evidence>
<comment type="caution">
    <text evidence="6">The sequence shown here is derived from an EMBL/GenBank/DDBJ whole genome shotgun (WGS) entry which is preliminary data.</text>
</comment>
<name>A0AA38FZZ9_TAXCH</name>
<sequence length="270" mass="31323">VTEEVLQVCRMRTSLKRKRSRVAALSKNEDGGKTSKKQRMLFLARSEAAYRKRMTDVFRECSSILKQIMQHKWCWPFIQPVDVAGSGLSNYYDVIKRPMNLRSVQDRMEAEDGSGYSNVREICEDVRLVFRNAMSYNPAETDVHKFAKVLLEKFEEKWRNVLEPKLIELEVRREEQGRSDVGDLDSEIAAKKYSDEVFQKLSNIEEYLEEFLRAATSKCRPMSMMEKEELVRRIRCLAPNGLNRVIDIIAQGKTSLDVSAEEIPIDLNKT</sequence>
<keyword evidence="1" id="KW-0805">Transcription regulation</keyword>
<evidence type="ECO:0000256" key="4">
    <source>
        <dbReference type="PROSITE-ProRule" id="PRU00035"/>
    </source>
</evidence>
<gene>
    <name evidence="6" type="ORF">KI387_028290</name>
</gene>